<sequence length="102" mass="12073">MEDGRRRTKEEEYGGWKIEDQDEEEQLSNEEKEEEEEEAEEEEEEEVKTVEDFDSLICIRDTIHAQPAASSRRNTKFPYSDALRQKLTLLRFIDPQYCVPAS</sequence>
<feature type="region of interest" description="Disordered" evidence="1">
    <location>
        <begin position="1"/>
        <end position="50"/>
    </location>
</feature>
<dbReference type="Proteomes" id="UP000614350">
    <property type="component" value="Unassembled WGS sequence"/>
</dbReference>
<proteinExistence type="predicted"/>
<dbReference type="AlphaFoldDB" id="A0A834KUQ2"/>
<organism evidence="2 3">
    <name type="scientific">Vespula vulgaris</name>
    <name type="common">Yellow jacket</name>
    <name type="synonym">Wasp</name>
    <dbReference type="NCBI Taxonomy" id="7454"/>
    <lineage>
        <taxon>Eukaryota</taxon>
        <taxon>Metazoa</taxon>
        <taxon>Ecdysozoa</taxon>
        <taxon>Arthropoda</taxon>
        <taxon>Hexapoda</taxon>
        <taxon>Insecta</taxon>
        <taxon>Pterygota</taxon>
        <taxon>Neoptera</taxon>
        <taxon>Endopterygota</taxon>
        <taxon>Hymenoptera</taxon>
        <taxon>Apocrita</taxon>
        <taxon>Aculeata</taxon>
        <taxon>Vespoidea</taxon>
        <taxon>Vespidae</taxon>
        <taxon>Vespinae</taxon>
        <taxon>Vespula</taxon>
    </lineage>
</organism>
<reference evidence="2" key="1">
    <citation type="journal article" date="2020" name="G3 (Bethesda)">
        <title>High-Quality Assemblies for Three Invasive Social Wasps from the &lt;i&gt;Vespula&lt;/i&gt; Genus.</title>
        <authorList>
            <person name="Harrop T.W.R."/>
            <person name="Guhlin J."/>
            <person name="McLaughlin G.M."/>
            <person name="Permina E."/>
            <person name="Stockwell P."/>
            <person name="Gilligan J."/>
            <person name="Le Lec M.F."/>
            <person name="Gruber M.A.M."/>
            <person name="Quinn O."/>
            <person name="Lovegrove M."/>
            <person name="Duncan E.J."/>
            <person name="Remnant E.J."/>
            <person name="Van Eeckhoven J."/>
            <person name="Graham B."/>
            <person name="Knapp R.A."/>
            <person name="Langford K.W."/>
            <person name="Kronenberg Z."/>
            <person name="Press M.O."/>
            <person name="Eacker S.M."/>
            <person name="Wilson-Rankin E.E."/>
            <person name="Purcell J."/>
            <person name="Lester P.J."/>
            <person name="Dearden P.K."/>
        </authorList>
    </citation>
    <scope>NUCLEOTIDE SEQUENCE</scope>
    <source>
        <strain evidence="2">Marl-1</strain>
    </source>
</reference>
<gene>
    <name evidence="2" type="ORF">HZH66_001526</name>
</gene>
<evidence type="ECO:0000313" key="3">
    <source>
        <dbReference type="Proteomes" id="UP000614350"/>
    </source>
</evidence>
<comment type="caution">
    <text evidence="2">The sequence shown here is derived from an EMBL/GenBank/DDBJ whole genome shotgun (WGS) entry which is preliminary data.</text>
</comment>
<dbReference type="EMBL" id="JACSEA010000001">
    <property type="protein sequence ID" value="KAF7412630.1"/>
    <property type="molecule type" value="Genomic_DNA"/>
</dbReference>
<keyword evidence="3" id="KW-1185">Reference proteome</keyword>
<accession>A0A834KUQ2</accession>
<protein>
    <submittedName>
        <fullName evidence="2">Uncharacterized protein</fullName>
    </submittedName>
</protein>
<evidence type="ECO:0000313" key="2">
    <source>
        <dbReference type="EMBL" id="KAF7412630.1"/>
    </source>
</evidence>
<feature type="compositionally biased region" description="Acidic residues" evidence="1">
    <location>
        <begin position="20"/>
        <end position="46"/>
    </location>
</feature>
<evidence type="ECO:0000256" key="1">
    <source>
        <dbReference type="SAM" id="MobiDB-lite"/>
    </source>
</evidence>
<feature type="compositionally biased region" description="Basic and acidic residues" evidence="1">
    <location>
        <begin position="1"/>
        <end position="19"/>
    </location>
</feature>
<name>A0A834KUQ2_VESVU</name>